<dbReference type="PANTHER" id="PTHR44757:SF2">
    <property type="entry name" value="BIOFILM ARCHITECTURE MAINTENANCE PROTEIN MBAA"/>
    <property type="match status" value="1"/>
</dbReference>
<dbReference type="EMBL" id="JBHRSW010000018">
    <property type="protein sequence ID" value="MFC3122231.1"/>
    <property type="molecule type" value="Genomic_DNA"/>
</dbReference>
<dbReference type="SMART" id="SM00267">
    <property type="entry name" value="GGDEF"/>
    <property type="match status" value="1"/>
</dbReference>
<dbReference type="GO" id="GO:0052621">
    <property type="term" value="F:diguanylate cyclase activity"/>
    <property type="evidence" value="ECO:0007669"/>
    <property type="project" value="UniProtKB-EC"/>
</dbReference>
<keyword evidence="2" id="KW-0548">Nucleotidyltransferase</keyword>
<evidence type="ECO:0000313" key="2">
    <source>
        <dbReference type="EMBL" id="MFC3122231.1"/>
    </source>
</evidence>
<dbReference type="InterPro" id="IPR052155">
    <property type="entry name" value="Biofilm_reg_signaling"/>
</dbReference>
<comment type="caution">
    <text evidence="2">The sequence shown here is derived from an EMBL/GenBank/DDBJ whole genome shotgun (WGS) entry which is preliminary data.</text>
</comment>
<accession>A0ABV7FUS9</accession>
<keyword evidence="2" id="KW-0808">Transferase</keyword>
<proteinExistence type="predicted"/>
<evidence type="ECO:0000259" key="1">
    <source>
        <dbReference type="PROSITE" id="PS50887"/>
    </source>
</evidence>
<dbReference type="Proteomes" id="UP001595478">
    <property type="component" value="Unassembled WGS sequence"/>
</dbReference>
<dbReference type="SUPFAM" id="SSF55073">
    <property type="entry name" value="Nucleotide cyclase"/>
    <property type="match status" value="1"/>
</dbReference>
<keyword evidence="3" id="KW-1185">Reference proteome</keyword>
<dbReference type="Pfam" id="PF00990">
    <property type="entry name" value="GGDEF"/>
    <property type="match status" value="1"/>
</dbReference>
<dbReference type="NCBIfam" id="TIGR00254">
    <property type="entry name" value="GGDEF"/>
    <property type="match status" value="1"/>
</dbReference>
<dbReference type="InterPro" id="IPR029787">
    <property type="entry name" value="Nucleotide_cyclase"/>
</dbReference>
<protein>
    <submittedName>
        <fullName evidence="2">Diguanylate cyclase domain-containing protein</fullName>
        <ecNumber evidence="2">2.7.7.65</ecNumber>
    </submittedName>
</protein>
<dbReference type="RefSeq" id="WP_376920364.1">
    <property type="nucleotide sequence ID" value="NZ_JBHRSW010000018.1"/>
</dbReference>
<feature type="domain" description="GGDEF" evidence="1">
    <location>
        <begin position="368"/>
        <end position="504"/>
    </location>
</feature>
<evidence type="ECO:0000313" key="3">
    <source>
        <dbReference type="Proteomes" id="UP001595478"/>
    </source>
</evidence>
<organism evidence="2 3">
    <name type="scientific">Agaribacter flavus</name>
    <dbReference type="NCBI Taxonomy" id="1902781"/>
    <lineage>
        <taxon>Bacteria</taxon>
        <taxon>Pseudomonadati</taxon>
        <taxon>Pseudomonadota</taxon>
        <taxon>Gammaproteobacteria</taxon>
        <taxon>Alteromonadales</taxon>
        <taxon>Alteromonadaceae</taxon>
        <taxon>Agaribacter</taxon>
    </lineage>
</organism>
<dbReference type="InterPro" id="IPR000160">
    <property type="entry name" value="GGDEF_dom"/>
</dbReference>
<dbReference type="Gene3D" id="6.10.340.10">
    <property type="match status" value="1"/>
</dbReference>
<gene>
    <name evidence="2" type="ORF">ACFOHL_11425</name>
</gene>
<sequence length="504" mass="56408">MLFALVSAAGVYFYKEHQQTNVNRQLVEQLGVGAQQTAAIAAYLNDDVLATEIINGLALNDLVAGVTIENQDGLLASVGSNGNKRAISILLEDPFTKGEVVGTFRIYPDYDFIQKSVTRNAIENASVLLLISLFTSLIVGWVVQQQLTTPISKLTNAFENQKGRSPDTFKPIEIGYNKKDEFGLLIDGINSLTLALKDQFTREQQLRLHHGKLQEHFKLIFEQARAGIGIINSDNQLITKNPAFNHLCPKLIESTDFVGAFVQREQLKTHFQRLRLVNSSDQIAVDISFIDGSQERVLHCLFARICDADSNFEAGEEVLIEVIAYDITERTYREKRTKFEADHDVLTGLLNRRAGKREIKKMNNKELNGTVLMMVDLDKFKPVNDLYGHDAGDIVLRQVGQVIKRTFNDMPSVACRWGGDEFLIAIPEDERTESTIKEMCDKLIMNISQPITVEEGVDVQISASIGVSRSSHSNEELEELIAAADATMYEVKKSRKGELTHKMT</sequence>
<dbReference type="InterPro" id="IPR043128">
    <property type="entry name" value="Rev_trsase/Diguanyl_cyclase"/>
</dbReference>
<dbReference type="CDD" id="cd01949">
    <property type="entry name" value="GGDEF"/>
    <property type="match status" value="1"/>
</dbReference>
<dbReference type="PROSITE" id="PS50887">
    <property type="entry name" value="GGDEF"/>
    <property type="match status" value="1"/>
</dbReference>
<dbReference type="EC" id="2.7.7.65" evidence="2"/>
<reference evidence="3" key="1">
    <citation type="journal article" date="2019" name="Int. J. Syst. Evol. Microbiol.">
        <title>The Global Catalogue of Microorganisms (GCM) 10K type strain sequencing project: providing services to taxonomists for standard genome sequencing and annotation.</title>
        <authorList>
            <consortium name="The Broad Institute Genomics Platform"/>
            <consortium name="The Broad Institute Genome Sequencing Center for Infectious Disease"/>
            <person name="Wu L."/>
            <person name="Ma J."/>
        </authorList>
    </citation>
    <scope>NUCLEOTIDE SEQUENCE [LARGE SCALE GENOMIC DNA]</scope>
    <source>
        <strain evidence="3">KCTC 52473</strain>
    </source>
</reference>
<dbReference type="PANTHER" id="PTHR44757">
    <property type="entry name" value="DIGUANYLATE CYCLASE DGCP"/>
    <property type="match status" value="1"/>
</dbReference>
<name>A0ABV7FUS9_9ALTE</name>
<dbReference type="Gene3D" id="3.30.70.270">
    <property type="match status" value="1"/>
</dbReference>